<evidence type="ECO:0000313" key="2">
    <source>
        <dbReference type="EMBL" id="RPB21111.1"/>
    </source>
</evidence>
<dbReference type="AlphaFoldDB" id="A0A3N4LKD0"/>
<organism evidence="2 3">
    <name type="scientific">Terfezia boudieri ATCC MYA-4762</name>
    <dbReference type="NCBI Taxonomy" id="1051890"/>
    <lineage>
        <taxon>Eukaryota</taxon>
        <taxon>Fungi</taxon>
        <taxon>Dikarya</taxon>
        <taxon>Ascomycota</taxon>
        <taxon>Pezizomycotina</taxon>
        <taxon>Pezizomycetes</taxon>
        <taxon>Pezizales</taxon>
        <taxon>Pezizaceae</taxon>
        <taxon>Terfezia</taxon>
    </lineage>
</organism>
<dbReference type="EMBL" id="ML121564">
    <property type="protein sequence ID" value="RPB21111.1"/>
    <property type="molecule type" value="Genomic_DNA"/>
</dbReference>
<dbReference type="Proteomes" id="UP000267821">
    <property type="component" value="Unassembled WGS sequence"/>
</dbReference>
<evidence type="ECO:0000256" key="1">
    <source>
        <dbReference type="SAM" id="MobiDB-lite"/>
    </source>
</evidence>
<name>A0A3N4LKD0_9PEZI</name>
<gene>
    <name evidence="2" type="ORF">L211DRAFT_851840</name>
</gene>
<keyword evidence="3" id="KW-1185">Reference proteome</keyword>
<accession>A0A3N4LKD0</accession>
<dbReference type="InParanoid" id="A0A3N4LKD0"/>
<feature type="region of interest" description="Disordered" evidence="1">
    <location>
        <begin position="38"/>
        <end position="57"/>
    </location>
</feature>
<evidence type="ECO:0000313" key="3">
    <source>
        <dbReference type="Proteomes" id="UP000267821"/>
    </source>
</evidence>
<sequence length="133" mass="15001">MIQPPIPPQGRPFIPDPYYAVPVQQYQPQYPPVFIPTAIQPKSRKTRQPGEPKPRRHIKMMKKGTEWDPVESLRSLPVMGLDYGNLFDWSPGIRIAIGKALQMEKEEGKSKRGGKPANPAFAVQEVALKSELL</sequence>
<reference evidence="2 3" key="1">
    <citation type="journal article" date="2018" name="Nat. Ecol. Evol.">
        <title>Pezizomycetes genomes reveal the molecular basis of ectomycorrhizal truffle lifestyle.</title>
        <authorList>
            <person name="Murat C."/>
            <person name="Payen T."/>
            <person name="Noel B."/>
            <person name="Kuo A."/>
            <person name="Morin E."/>
            <person name="Chen J."/>
            <person name="Kohler A."/>
            <person name="Krizsan K."/>
            <person name="Balestrini R."/>
            <person name="Da Silva C."/>
            <person name="Montanini B."/>
            <person name="Hainaut M."/>
            <person name="Levati E."/>
            <person name="Barry K.W."/>
            <person name="Belfiori B."/>
            <person name="Cichocki N."/>
            <person name="Clum A."/>
            <person name="Dockter R.B."/>
            <person name="Fauchery L."/>
            <person name="Guy J."/>
            <person name="Iotti M."/>
            <person name="Le Tacon F."/>
            <person name="Lindquist E.A."/>
            <person name="Lipzen A."/>
            <person name="Malagnac F."/>
            <person name="Mello A."/>
            <person name="Molinier V."/>
            <person name="Miyauchi S."/>
            <person name="Poulain J."/>
            <person name="Riccioni C."/>
            <person name="Rubini A."/>
            <person name="Sitrit Y."/>
            <person name="Splivallo R."/>
            <person name="Traeger S."/>
            <person name="Wang M."/>
            <person name="Zifcakova L."/>
            <person name="Wipf D."/>
            <person name="Zambonelli A."/>
            <person name="Paolocci F."/>
            <person name="Nowrousian M."/>
            <person name="Ottonello S."/>
            <person name="Baldrian P."/>
            <person name="Spatafora J.W."/>
            <person name="Henrissat B."/>
            <person name="Nagy L.G."/>
            <person name="Aury J.M."/>
            <person name="Wincker P."/>
            <person name="Grigoriev I.V."/>
            <person name="Bonfante P."/>
            <person name="Martin F.M."/>
        </authorList>
    </citation>
    <scope>NUCLEOTIDE SEQUENCE [LARGE SCALE GENOMIC DNA]</scope>
    <source>
        <strain evidence="2 3">ATCC MYA-4762</strain>
    </source>
</reference>
<protein>
    <submittedName>
        <fullName evidence="2">Uncharacterized protein</fullName>
    </submittedName>
</protein>
<proteinExistence type="predicted"/>